<keyword evidence="1" id="KW-1133">Transmembrane helix</keyword>
<sequence>MSFRHQFSNLCPPALIYFVVSMIAVLVCIMQNLGSKNGCKIGSMMIKGNPIMMLVFKIIFILFWTWILSLICKAGYVGISWLLILAPFILMLFMALLIIQNAMF</sequence>
<keyword evidence="1" id="KW-0812">Transmembrane</keyword>
<reference evidence="2" key="1">
    <citation type="journal article" date="2020" name="Nature">
        <title>Giant virus diversity and host interactions through global metagenomics.</title>
        <authorList>
            <person name="Schulz F."/>
            <person name="Roux S."/>
            <person name="Paez-Espino D."/>
            <person name="Jungbluth S."/>
            <person name="Walsh D.A."/>
            <person name="Denef V.J."/>
            <person name="McMahon K.D."/>
            <person name="Konstantinidis K.T."/>
            <person name="Eloe-Fadrosh E.A."/>
            <person name="Kyrpides N.C."/>
            <person name="Woyke T."/>
        </authorList>
    </citation>
    <scope>NUCLEOTIDE SEQUENCE</scope>
    <source>
        <strain evidence="2">GVMAG-M-3300023184-167</strain>
    </source>
</reference>
<evidence type="ECO:0000256" key="1">
    <source>
        <dbReference type="SAM" id="Phobius"/>
    </source>
</evidence>
<feature type="transmembrane region" description="Helical" evidence="1">
    <location>
        <begin position="77"/>
        <end position="99"/>
    </location>
</feature>
<proteinExistence type="predicted"/>
<accession>A0A6C0HSW1</accession>
<feature type="transmembrane region" description="Helical" evidence="1">
    <location>
        <begin position="54"/>
        <end position="71"/>
    </location>
</feature>
<organism evidence="2">
    <name type="scientific">viral metagenome</name>
    <dbReference type="NCBI Taxonomy" id="1070528"/>
    <lineage>
        <taxon>unclassified sequences</taxon>
        <taxon>metagenomes</taxon>
        <taxon>organismal metagenomes</taxon>
    </lineage>
</organism>
<keyword evidence="1" id="KW-0472">Membrane</keyword>
<name>A0A6C0HSW1_9ZZZZ</name>
<protein>
    <submittedName>
        <fullName evidence="2">Uncharacterized protein</fullName>
    </submittedName>
</protein>
<dbReference type="EMBL" id="MN740006">
    <property type="protein sequence ID" value="QHT83236.1"/>
    <property type="molecule type" value="Genomic_DNA"/>
</dbReference>
<dbReference type="AlphaFoldDB" id="A0A6C0HSW1"/>
<feature type="transmembrane region" description="Helical" evidence="1">
    <location>
        <begin position="14"/>
        <end position="33"/>
    </location>
</feature>
<evidence type="ECO:0000313" key="2">
    <source>
        <dbReference type="EMBL" id="QHT83236.1"/>
    </source>
</evidence>